<reference evidence="1" key="1">
    <citation type="journal article" date="2019" name="bioRxiv">
        <title>The Genome of the Zebra Mussel, Dreissena polymorpha: A Resource for Invasive Species Research.</title>
        <authorList>
            <person name="McCartney M.A."/>
            <person name="Auch B."/>
            <person name="Kono T."/>
            <person name="Mallez S."/>
            <person name="Zhang Y."/>
            <person name="Obille A."/>
            <person name="Becker A."/>
            <person name="Abrahante J.E."/>
            <person name="Garbe J."/>
            <person name="Badalamenti J.P."/>
            <person name="Herman A."/>
            <person name="Mangelson H."/>
            <person name="Liachko I."/>
            <person name="Sullivan S."/>
            <person name="Sone E.D."/>
            <person name="Koren S."/>
            <person name="Silverstein K.A.T."/>
            <person name="Beckman K.B."/>
            <person name="Gohl D.M."/>
        </authorList>
    </citation>
    <scope>NUCLEOTIDE SEQUENCE</scope>
    <source>
        <strain evidence="1">Duluth1</strain>
        <tissue evidence="1">Whole animal</tissue>
    </source>
</reference>
<comment type="caution">
    <text evidence="1">The sequence shown here is derived from an EMBL/GenBank/DDBJ whole genome shotgun (WGS) entry which is preliminary data.</text>
</comment>
<dbReference type="Proteomes" id="UP000828390">
    <property type="component" value="Unassembled WGS sequence"/>
</dbReference>
<gene>
    <name evidence="1" type="ORF">DPMN_120993</name>
</gene>
<dbReference type="EMBL" id="JAIWYP010000005">
    <property type="protein sequence ID" value="KAH3819259.1"/>
    <property type="molecule type" value="Genomic_DNA"/>
</dbReference>
<sequence length="69" mass="7693">MVSSTLMLFNALSYSTGTPTTVIQNFYQLCEFSGVPSRTLCPFSLAATYLMKHGKTHKTCEKLLLEIDI</sequence>
<reference evidence="1" key="2">
    <citation type="submission" date="2020-11" db="EMBL/GenBank/DDBJ databases">
        <authorList>
            <person name="McCartney M.A."/>
            <person name="Auch B."/>
            <person name="Kono T."/>
            <person name="Mallez S."/>
            <person name="Becker A."/>
            <person name="Gohl D.M."/>
            <person name="Silverstein K.A.T."/>
            <person name="Koren S."/>
            <person name="Bechman K.B."/>
            <person name="Herman A."/>
            <person name="Abrahante J.E."/>
            <person name="Garbe J."/>
        </authorList>
    </citation>
    <scope>NUCLEOTIDE SEQUENCE</scope>
    <source>
        <strain evidence="1">Duluth1</strain>
        <tissue evidence="1">Whole animal</tissue>
    </source>
</reference>
<evidence type="ECO:0000313" key="2">
    <source>
        <dbReference type="Proteomes" id="UP000828390"/>
    </source>
</evidence>
<keyword evidence="2" id="KW-1185">Reference proteome</keyword>
<accession>A0A9D4JQP6</accession>
<dbReference type="AlphaFoldDB" id="A0A9D4JQP6"/>
<name>A0A9D4JQP6_DREPO</name>
<organism evidence="1 2">
    <name type="scientific">Dreissena polymorpha</name>
    <name type="common">Zebra mussel</name>
    <name type="synonym">Mytilus polymorpha</name>
    <dbReference type="NCBI Taxonomy" id="45954"/>
    <lineage>
        <taxon>Eukaryota</taxon>
        <taxon>Metazoa</taxon>
        <taxon>Spiralia</taxon>
        <taxon>Lophotrochozoa</taxon>
        <taxon>Mollusca</taxon>
        <taxon>Bivalvia</taxon>
        <taxon>Autobranchia</taxon>
        <taxon>Heteroconchia</taxon>
        <taxon>Euheterodonta</taxon>
        <taxon>Imparidentia</taxon>
        <taxon>Neoheterodontei</taxon>
        <taxon>Myida</taxon>
        <taxon>Dreissenoidea</taxon>
        <taxon>Dreissenidae</taxon>
        <taxon>Dreissena</taxon>
    </lineage>
</organism>
<proteinExistence type="predicted"/>
<evidence type="ECO:0000313" key="1">
    <source>
        <dbReference type="EMBL" id="KAH3819259.1"/>
    </source>
</evidence>
<protein>
    <submittedName>
        <fullName evidence="1">Uncharacterized protein</fullName>
    </submittedName>
</protein>